<organism evidence="1 2">
    <name type="scientific">Rahnella variigena</name>
    <dbReference type="NCBI Taxonomy" id="574964"/>
    <lineage>
        <taxon>Bacteria</taxon>
        <taxon>Pseudomonadati</taxon>
        <taxon>Pseudomonadota</taxon>
        <taxon>Gammaproteobacteria</taxon>
        <taxon>Enterobacterales</taxon>
        <taxon>Yersiniaceae</taxon>
        <taxon>Rahnella</taxon>
    </lineage>
</organism>
<dbReference type="Proteomes" id="UP000284853">
    <property type="component" value="Unassembled WGS sequence"/>
</dbReference>
<protein>
    <recommendedName>
        <fullName evidence="3">PAAR domain-containing protein</fullName>
    </recommendedName>
</protein>
<proteinExistence type="predicted"/>
<name>A0ABX9Q005_9GAMM</name>
<dbReference type="InterPro" id="IPR008727">
    <property type="entry name" value="PAAR_motif"/>
</dbReference>
<evidence type="ECO:0008006" key="3">
    <source>
        <dbReference type="Google" id="ProtNLM"/>
    </source>
</evidence>
<dbReference type="Pfam" id="PF05488">
    <property type="entry name" value="PAAR_motif"/>
    <property type="match status" value="1"/>
</dbReference>
<keyword evidence="2" id="KW-1185">Reference proteome</keyword>
<evidence type="ECO:0000313" key="2">
    <source>
        <dbReference type="Proteomes" id="UP000284853"/>
    </source>
</evidence>
<gene>
    <name evidence="1" type="ORF">CKQ54_20745</name>
</gene>
<dbReference type="CDD" id="cd14744">
    <property type="entry name" value="PAAR_CT_2"/>
    <property type="match status" value="1"/>
</dbReference>
<reference evidence="1 2" key="1">
    <citation type="submission" date="2017-08" db="EMBL/GenBank/DDBJ databases">
        <title>Comparative genomics of bacteria isolated from necrotic lesions of AOD affected trees.</title>
        <authorList>
            <person name="Doonan J."/>
            <person name="Denman S."/>
            <person name="Mcdonald J.E."/>
        </authorList>
    </citation>
    <scope>NUCLEOTIDE SEQUENCE [LARGE SCALE GENOMIC DNA]</scope>
    <source>
        <strain evidence="1 2">CIP 105588</strain>
    </source>
</reference>
<comment type="caution">
    <text evidence="1">The sequence shown here is derived from an EMBL/GenBank/DDBJ whole genome shotgun (WGS) entry which is preliminary data.</text>
</comment>
<accession>A0ABX9Q005</accession>
<evidence type="ECO:0000313" key="1">
    <source>
        <dbReference type="EMBL" id="RKF70646.1"/>
    </source>
</evidence>
<dbReference type="EMBL" id="NSDJ01000001">
    <property type="protein sequence ID" value="RKF70646.1"/>
    <property type="molecule type" value="Genomic_DNA"/>
</dbReference>
<sequence length="198" mass="21301">MALCRIGKRYQPAYSYGLRKTCMSDNRWSGVHGKNSGLDGDKTSTGAVCYAGSQGWSVNGRRKLCVGDKTSLCPKCGQPGVIASGDLRQTNPQGRAVAVNGSPVRCGCETGTNFVIAAGNPSTGKIVSAQSQPAQQPSSRKTLRFQCADDDGRLMVNCRYVLMFPDGHTETGNMDSQGMTEWHYAESAENINLHILMD</sequence>